<dbReference type="Proteomes" id="UP001392318">
    <property type="component" value="Unassembled WGS sequence"/>
</dbReference>
<evidence type="ECO:0000313" key="2">
    <source>
        <dbReference type="Proteomes" id="UP001392318"/>
    </source>
</evidence>
<sequence>MNPAATFPAAQDIDALCLPKPMTRRLRANGINTVAELRAKRPNDILGIAWFGPDTVGEIRKVLQLYGLDLRNAETA</sequence>
<dbReference type="EMBL" id="JAYMRU010000024">
    <property type="protein sequence ID" value="MEM5403802.1"/>
    <property type="molecule type" value="Genomic_DNA"/>
</dbReference>
<gene>
    <name evidence="1" type="ORF">VSR83_27835</name>
</gene>
<keyword evidence="2" id="KW-1185">Reference proteome</keyword>
<protein>
    <submittedName>
        <fullName evidence="1">DNA-directed RNA polymerase subunit alpha C-terminal domain-containing protein</fullName>
    </submittedName>
</protein>
<evidence type="ECO:0000313" key="1">
    <source>
        <dbReference type="EMBL" id="MEM5403802.1"/>
    </source>
</evidence>
<comment type="caution">
    <text evidence="1">The sequence shown here is derived from an EMBL/GenBank/DDBJ whole genome shotgun (WGS) entry which is preliminary data.</text>
</comment>
<accession>A0ACC6RQE9</accession>
<name>A0ACC6RQE9_9BURK</name>
<proteinExistence type="predicted"/>
<keyword evidence="1" id="KW-0240">DNA-directed RNA polymerase</keyword>
<keyword evidence="1" id="KW-0804">Transcription</keyword>
<organism evidence="1 2">
    <name type="scientific">Paraburkholderia unamae</name>
    <dbReference type="NCBI Taxonomy" id="219649"/>
    <lineage>
        <taxon>Bacteria</taxon>
        <taxon>Pseudomonadati</taxon>
        <taxon>Pseudomonadota</taxon>
        <taxon>Betaproteobacteria</taxon>
        <taxon>Burkholderiales</taxon>
        <taxon>Burkholderiaceae</taxon>
        <taxon>Paraburkholderia</taxon>
    </lineage>
</organism>
<reference evidence="1" key="1">
    <citation type="submission" date="2024-01" db="EMBL/GenBank/DDBJ databases">
        <title>The diversity of rhizobia nodulating Mimosa spp. in eleven states of Brazil covering several biomes is determined by host plant, location, and edaphic factors.</title>
        <authorList>
            <person name="Rouws L."/>
            <person name="Barauna A."/>
            <person name="Beukes C."/>
            <person name="De Faria S.M."/>
            <person name="Gross E."/>
            <person name="Dos Reis Junior F.B."/>
            <person name="Simon M."/>
            <person name="Maluk M."/>
            <person name="Odee D.W."/>
            <person name="Kenicer G."/>
            <person name="Young J.P.W."/>
            <person name="Reis V.M."/>
            <person name="Zilli J."/>
            <person name="James E.K."/>
        </authorList>
    </citation>
    <scope>NUCLEOTIDE SEQUENCE</scope>
    <source>
        <strain evidence="1">JPY452</strain>
    </source>
</reference>